<evidence type="ECO:0000313" key="1">
    <source>
        <dbReference type="EMBL" id="TXN35305.1"/>
    </source>
</evidence>
<evidence type="ECO:0000313" key="2">
    <source>
        <dbReference type="Proteomes" id="UP000321456"/>
    </source>
</evidence>
<organism evidence="1 2">
    <name type="scientific">Flagellimonas hymeniacidonis</name>
    <dbReference type="NCBI Taxonomy" id="2603628"/>
    <lineage>
        <taxon>Bacteria</taxon>
        <taxon>Pseudomonadati</taxon>
        <taxon>Bacteroidota</taxon>
        <taxon>Flavobacteriia</taxon>
        <taxon>Flavobacteriales</taxon>
        <taxon>Flavobacteriaceae</taxon>
        <taxon>Flagellimonas</taxon>
    </lineage>
</organism>
<reference evidence="1 2" key="1">
    <citation type="submission" date="2019-08" db="EMBL/GenBank/DDBJ databases">
        <title>Professor.</title>
        <authorList>
            <person name="Park J.S."/>
        </authorList>
    </citation>
    <scope>NUCLEOTIDE SEQUENCE [LARGE SCALE GENOMIC DNA]</scope>
    <source>
        <strain evidence="1 2">176CP5-101</strain>
    </source>
</reference>
<keyword evidence="2" id="KW-1185">Reference proteome</keyword>
<comment type="caution">
    <text evidence="1">The sequence shown here is derived from an EMBL/GenBank/DDBJ whole genome shotgun (WGS) entry which is preliminary data.</text>
</comment>
<protein>
    <submittedName>
        <fullName evidence="1">Uncharacterized protein</fullName>
    </submittedName>
</protein>
<gene>
    <name evidence="1" type="ORF">FVB32_12015</name>
</gene>
<dbReference type="RefSeq" id="WP_147744040.1">
    <property type="nucleotide sequence ID" value="NZ_VRUR01000002.1"/>
</dbReference>
<dbReference type="EMBL" id="VRUR01000002">
    <property type="protein sequence ID" value="TXN35305.1"/>
    <property type="molecule type" value="Genomic_DNA"/>
</dbReference>
<sequence length="154" mass="16180">MKTLIFTISLFCCFSICGQDNGSTFLRVFDLEGKKIAKGKVHSISDTVLTLKLRQIFREVEVKNIGTIKTKRSVGNSVGVGAIGGASLGILIGAVASDEYDFLSSTAQTAGLGIFGTILGAVGGGVTGLSKKSITYPINGDILKWQEFTKAIGN</sequence>
<dbReference type="AlphaFoldDB" id="A0A5C8V2Y5"/>
<dbReference type="Proteomes" id="UP000321456">
    <property type="component" value="Unassembled WGS sequence"/>
</dbReference>
<proteinExistence type="predicted"/>
<name>A0A5C8V2Y5_9FLAO</name>
<accession>A0A5C8V2Y5</accession>